<reference evidence="5 6" key="1">
    <citation type="journal article" date="2012" name="J. Bacteriol.">
        <title>Whole-genome sequences of Bacillus subtilis and close relatives.</title>
        <authorList>
            <person name="Earl A.M."/>
            <person name="Eppinger M."/>
            <person name="Fricke W.F."/>
            <person name="Rosovitz M.J."/>
            <person name="Rasko D.A."/>
            <person name="Daugherty S."/>
            <person name="Losick R."/>
            <person name="Kolter R."/>
            <person name="Ravel J."/>
        </authorList>
    </citation>
    <scope>NUCLEOTIDE SEQUENCE [LARGE SCALE GENOMIC DNA]</scope>
    <source>
        <strain evidence="6">DSM 15029 / JCM 12233 / NBRC 101239 / NRRL B-23049 / TU-B-10</strain>
    </source>
</reference>
<dbReference type="AlphaFoldDB" id="G4NW79"/>
<gene>
    <name evidence="5" type="ordered locus">GYO_0720</name>
</gene>
<dbReference type="InterPro" id="IPR011008">
    <property type="entry name" value="Dimeric_a/b-barrel"/>
</dbReference>
<evidence type="ECO:0000313" key="5">
    <source>
        <dbReference type="EMBL" id="AEP85419.1"/>
    </source>
</evidence>
<dbReference type="Gene3D" id="3.30.70.920">
    <property type="match status" value="1"/>
</dbReference>
<dbReference type="GO" id="GO:0005829">
    <property type="term" value="C:cytosol"/>
    <property type="evidence" value="ECO:0007669"/>
    <property type="project" value="TreeGrafter"/>
</dbReference>
<dbReference type="EMBL" id="CP002905">
    <property type="protein sequence ID" value="AEP85419.1"/>
    <property type="molecule type" value="Genomic_DNA"/>
</dbReference>
<dbReference type="Proteomes" id="UP000002651">
    <property type="component" value="Chromosome"/>
</dbReference>
<dbReference type="InterPro" id="IPR036390">
    <property type="entry name" value="WH_DNA-bd_sf"/>
</dbReference>
<keyword evidence="6" id="KW-1185">Reference proteome</keyword>
<accession>G4NW79</accession>
<name>G4NW79_BACS4</name>
<dbReference type="STRING" id="1052585.GYO_0720"/>
<dbReference type="InterPro" id="IPR036388">
    <property type="entry name" value="WH-like_DNA-bd_sf"/>
</dbReference>
<evidence type="ECO:0000256" key="1">
    <source>
        <dbReference type="ARBA" id="ARBA00023015"/>
    </source>
</evidence>
<evidence type="ECO:0000259" key="4">
    <source>
        <dbReference type="PROSITE" id="PS50956"/>
    </source>
</evidence>
<dbReference type="Pfam" id="PF01037">
    <property type="entry name" value="AsnC_trans_reg"/>
    <property type="match status" value="1"/>
</dbReference>
<organism evidence="5 6">
    <name type="scientific">Bacillus spizizenii (strain DSM 15029 / JCM 12233 / NBRC 101239 / NRRL B-23049 / TU-B-10)</name>
    <name type="common">Bacillus subtilis subsp. spizizenii</name>
    <dbReference type="NCBI Taxonomy" id="1052585"/>
    <lineage>
        <taxon>Bacteria</taxon>
        <taxon>Bacillati</taxon>
        <taxon>Bacillota</taxon>
        <taxon>Bacilli</taxon>
        <taxon>Bacillales</taxon>
        <taxon>Bacillaceae</taxon>
        <taxon>Bacillus</taxon>
    </lineage>
</organism>
<dbReference type="GO" id="GO:0043565">
    <property type="term" value="F:sequence-specific DNA binding"/>
    <property type="evidence" value="ECO:0007669"/>
    <property type="project" value="InterPro"/>
</dbReference>
<keyword evidence="1" id="KW-0805">Transcription regulation</keyword>
<dbReference type="Pfam" id="PF13412">
    <property type="entry name" value="HTH_24"/>
    <property type="match status" value="1"/>
</dbReference>
<evidence type="ECO:0000313" key="6">
    <source>
        <dbReference type="Proteomes" id="UP000002651"/>
    </source>
</evidence>
<dbReference type="InterPro" id="IPR019888">
    <property type="entry name" value="Tscrpt_reg_AsnC-like"/>
</dbReference>
<dbReference type="InterPro" id="IPR000485">
    <property type="entry name" value="AsnC-type_HTH_dom"/>
</dbReference>
<dbReference type="SUPFAM" id="SSF46785">
    <property type="entry name" value="Winged helix' DNA-binding domain"/>
    <property type="match status" value="1"/>
</dbReference>
<evidence type="ECO:0000256" key="2">
    <source>
        <dbReference type="ARBA" id="ARBA00023125"/>
    </source>
</evidence>
<keyword evidence="3" id="KW-0804">Transcription</keyword>
<dbReference type="GO" id="GO:0043200">
    <property type="term" value="P:response to amino acid"/>
    <property type="evidence" value="ECO:0007669"/>
    <property type="project" value="TreeGrafter"/>
</dbReference>
<dbReference type="SUPFAM" id="SSF54909">
    <property type="entry name" value="Dimeric alpha+beta barrel"/>
    <property type="match status" value="1"/>
</dbReference>
<dbReference type="PROSITE" id="PS50956">
    <property type="entry name" value="HTH_ASNC_2"/>
    <property type="match status" value="1"/>
</dbReference>
<evidence type="ECO:0000256" key="3">
    <source>
        <dbReference type="ARBA" id="ARBA00023163"/>
    </source>
</evidence>
<dbReference type="PRINTS" id="PR00033">
    <property type="entry name" value="HTHASNC"/>
</dbReference>
<dbReference type="InterPro" id="IPR019887">
    <property type="entry name" value="Tscrpt_reg_AsnC/Lrp_C"/>
</dbReference>
<dbReference type="KEGG" id="bst:GYO_0720"/>
<keyword evidence="2" id="KW-0238">DNA-binding</keyword>
<sequence>MISPFHFIFKVLSKHKKIVQRTNYVKYILFFQKGYKKMIDETDKKILDELSKNSRLTMKKLGEKVHLTAPATASRVVKLLDNGIIKGCSIEVNQVKLGFSIHAFLNIYIEKIHHQPYLAFIETQGNYVINNYKVSGDGCYLLECKFPSNEVLDQFLNDLNKHANYKVSIVIGK</sequence>
<dbReference type="PANTHER" id="PTHR30154">
    <property type="entry name" value="LEUCINE-RESPONSIVE REGULATORY PROTEIN"/>
    <property type="match status" value="1"/>
</dbReference>
<dbReference type="SMART" id="SM00344">
    <property type="entry name" value="HTH_ASNC"/>
    <property type="match status" value="1"/>
</dbReference>
<proteinExistence type="predicted"/>
<feature type="domain" description="HTH asnC-type" evidence="4">
    <location>
        <begin position="39"/>
        <end position="100"/>
    </location>
</feature>
<dbReference type="PANTHER" id="PTHR30154:SF55">
    <property type="entry name" value="HTH-TYPE TRANSCRIPTIONAL REGULATOR LRPB"/>
    <property type="match status" value="1"/>
</dbReference>
<dbReference type="HOGENOM" id="CLU_091233_3_2_9"/>
<protein>
    <submittedName>
        <fullName evidence="5">HTH-type transcriptional regulator LrpA</fullName>
    </submittedName>
</protein>
<dbReference type="Gene3D" id="1.10.10.10">
    <property type="entry name" value="Winged helix-like DNA-binding domain superfamily/Winged helix DNA-binding domain"/>
    <property type="match status" value="1"/>
</dbReference>